<dbReference type="KEGG" id="mpq:ABA45_14180"/>
<evidence type="ECO:0000313" key="3">
    <source>
        <dbReference type="Proteomes" id="UP000036406"/>
    </source>
</evidence>
<proteinExistence type="predicted"/>
<gene>
    <name evidence="2" type="ORF">ABA45_14180</name>
</gene>
<evidence type="ECO:0000313" key="2">
    <source>
        <dbReference type="EMBL" id="AKO53422.1"/>
    </source>
</evidence>
<keyword evidence="1" id="KW-1133">Transmembrane helix</keyword>
<dbReference type="Proteomes" id="UP000036406">
    <property type="component" value="Chromosome"/>
</dbReference>
<reference evidence="2 3" key="1">
    <citation type="submission" date="2015-05" db="EMBL/GenBank/DDBJ databases">
        <title>Complete genome of Marinobacter psychrophilus strain 20041T isolated from sea-ice of the Canadian Basin.</title>
        <authorList>
            <person name="Song L."/>
            <person name="Ren L."/>
            <person name="Yu Y."/>
            <person name="Wang X."/>
        </authorList>
    </citation>
    <scope>NUCLEOTIDE SEQUENCE [LARGE SCALE GENOMIC DNA]</scope>
    <source>
        <strain evidence="2 3">20041</strain>
    </source>
</reference>
<protein>
    <submittedName>
        <fullName evidence="2">Uncharacterized protein</fullName>
    </submittedName>
</protein>
<evidence type="ECO:0000256" key="1">
    <source>
        <dbReference type="SAM" id="Phobius"/>
    </source>
</evidence>
<organism evidence="2 3">
    <name type="scientific">Marinobacter psychrophilus</name>
    <dbReference type="NCBI Taxonomy" id="330734"/>
    <lineage>
        <taxon>Bacteria</taxon>
        <taxon>Pseudomonadati</taxon>
        <taxon>Pseudomonadota</taxon>
        <taxon>Gammaproteobacteria</taxon>
        <taxon>Pseudomonadales</taxon>
        <taxon>Marinobacteraceae</taxon>
        <taxon>Marinobacter</taxon>
    </lineage>
</organism>
<dbReference type="RefSeq" id="WP_048387142.1">
    <property type="nucleotide sequence ID" value="NZ_CP011494.1"/>
</dbReference>
<accession>A0A0H4IEL7</accession>
<name>A0A0H4IEL7_9GAMM</name>
<feature type="transmembrane region" description="Helical" evidence="1">
    <location>
        <begin position="6"/>
        <end position="33"/>
    </location>
</feature>
<keyword evidence="3" id="KW-1185">Reference proteome</keyword>
<dbReference type="PATRIC" id="fig|330734.3.peg.2980"/>
<keyword evidence="1" id="KW-0472">Membrane</keyword>
<sequence length="136" mass="15735">MSWFKVFSAVVVANIVSWIVVSILGWFIFFVVLDSFTESLIERLSKTDEVEFPAISVPSYSPRAVTQEEIEAKQKREKQLAAERRRATRGAEQRRSAIAGSKKMCEFWTSEYRKDGNPKSQAYKEMACLRYRNLLN</sequence>
<dbReference type="EMBL" id="CP011494">
    <property type="protein sequence ID" value="AKO53422.1"/>
    <property type="molecule type" value="Genomic_DNA"/>
</dbReference>
<keyword evidence="1" id="KW-0812">Transmembrane</keyword>
<dbReference type="AlphaFoldDB" id="A0A0H4IEL7"/>